<dbReference type="Proteomes" id="UP000004200">
    <property type="component" value="Unassembled WGS sequence"/>
</dbReference>
<dbReference type="EMBL" id="AFWT01000073">
    <property type="protein sequence ID" value="EGV27659.1"/>
    <property type="molecule type" value="Genomic_DNA"/>
</dbReference>
<dbReference type="NCBIfam" id="NF033545">
    <property type="entry name" value="transpos_IS630"/>
    <property type="match status" value="1"/>
</dbReference>
<dbReference type="GO" id="GO:0003676">
    <property type="term" value="F:nucleic acid binding"/>
    <property type="evidence" value="ECO:0007669"/>
    <property type="project" value="InterPro"/>
</dbReference>
<dbReference type="InterPro" id="IPR036397">
    <property type="entry name" value="RNaseH_sf"/>
</dbReference>
<dbReference type="InterPro" id="IPR038717">
    <property type="entry name" value="Tc1-like_DDE_dom"/>
</dbReference>
<dbReference type="Gene3D" id="3.30.420.10">
    <property type="entry name" value="Ribonuclease H-like superfamily/Ribonuclease H"/>
    <property type="match status" value="1"/>
</dbReference>
<name>G2E8C0_9GAMM</name>
<gene>
    <name evidence="2" type="ORF">ThidrDRAFT_4534</name>
</gene>
<dbReference type="STRING" id="765913.ThidrDRAFT_4534"/>
<evidence type="ECO:0000313" key="2">
    <source>
        <dbReference type="EMBL" id="EGV27659.1"/>
    </source>
</evidence>
<evidence type="ECO:0000259" key="1">
    <source>
        <dbReference type="Pfam" id="PF13358"/>
    </source>
</evidence>
<proteinExistence type="predicted"/>
<keyword evidence="3" id="KW-1185">Reference proteome</keyword>
<organism evidence="2 3">
    <name type="scientific">Thiorhodococcus drewsii AZ1</name>
    <dbReference type="NCBI Taxonomy" id="765913"/>
    <lineage>
        <taxon>Bacteria</taxon>
        <taxon>Pseudomonadati</taxon>
        <taxon>Pseudomonadota</taxon>
        <taxon>Gammaproteobacteria</taxon>
        <taxon>Chromatiales</taxon>
        <taxon>Chromatiaceae</taxon>
        <taxon>Thiorhodococcus</taxon>
    </lineage>
</organism>
<reference evidence="2 3" key="1">
    <citation type="submission" date="2011-06" db="EMBL/GenBank/DDBJ databases">
        <title>The draft genome of Thiorhodococcus drewsii AZ1.</title>
        <authorList>
            <consortium name="US DOE Joint Genome Institute (JGI-PGF)"/>
            <person name="Lucas S."/>
            <person name="Han J."/>
            <person name="Lapidus A."/>
            <person name="Cheng J.-F."/>
            <person name="Goodwin L."/>
            <person name="Pitluck S."/>
            <person name="Peters L."/>
            <person name="Land M.L."/>
            <person name="Hauser L."/>
            <person name="Vogl K."/>
            <person name="Liu Z."/>
            <person name="Imhoff J."/>
            <person name="Thiel V."/>
            <person name="Frigaard N.-U."/>
            <person name="Bryant D.A."/>
            <person name="Woyke T.J."/>
        </authorList>
    </citation>
    <scope>NUCLEOTIDE SEQUENCE [LARGE SCALE GENOMIC DNA]</scope>
    <source>
        <strain evidence="2 3">AZ1</strain>
    </source>
</reference>
<dbReference type="AlphaFoldDB" id="G2E8C0"/>
<dbReference type="SUPFAM" id="SSF53098">
    <property type="entry name" value="Ribonuclease H-like"/>
    <property type="match status" value="1"/>
</dbReference>
<dbReference type="InterPro" id="IPR012337">
    <property type="entry name" value="RNaseH-like_sf"/>
</dbReference>
<feature type="domain" description="Tc1-like transposase DDE" evidence="1">
    <location>
        <begin position="38"/>
        <end position="180"/>
    </location>
</feature>
<dbReference type="Pfam" id="PF13358">
    <property type="entry name" value="DDE_3"/>
    <property type="match status" value="1"/>
</dbReference>
<accession>G2E8C0</accession>
<comment type="caution">
    <text evidence="2">The sequence shown here is derived from an EMBL/GenBank/DDBJ whole genome shotgun (WGS) entry which is preliminary data.</text>
</comment>
<sequence length="211" mass="24392">MQATTTLTITAGKADPEAQKAFLAEYETLKQTKGDADPIYFMDAVHPQHNPVIAQGWIKRGEDREIRSNTGRRRVNINGAIDLKCLEPVVRFDDSINAVSTIALLQQIEQRHPDAAVIHVICDNARYYRSKAVRKHLETSRVQLLFLPPYALNLNLIERFWKYFKKIVLYNRYFESFADFKAACENFFRHPNQYRGDLRSLLTENFAIVGE</sequence>
<evidence type="ECO:0000313" key="3">
    <source>
        <dbReference type="Proteomes" id="UP000004200"/>
    </source>
</evidence>
<dbReference type="eggNOG" id="COG3335">
    <property type="taxonomic scope" value="Bacteria"/>
</dbReference>
<protein>
    <submittedName>
        <fullName evidence="2">Transposase</fullName>
    </submittedName>
</protein>
<dbReference type="InterPro" id="IPR047655">
    <property type="entry name" value="Transpos_IS630-like"/>
</dbReference>